<dbReference type="Pfam" id="PF07549">
    <property type="entry name" value="Sec_GG"/>
    <property type="match status" value="1"/>
</dbReference>
<dbReference type="Proteomes" id="UP001194469">
    <property type="component" value="Unassembled WGS sequence"/>
</dbReference>
<feature type="domain" description="Protein export membrane protein SecD/SecF C-terminal" evidence="10">
    <location>
        <begin position="112"/>
        <end position="172"/>
    </location>
</feature>
<keyword evidence="12" id="KW-1185">Reference proteome</keyword>
<feature type="transmembrane region" description="Helical" evidence="9">
    <location>
        <begin position="21"/>
        <end position="38"/>
    </location>
</feature>
<reference evidence="11 12" key="1">
    <citation type="submission" date="2019-08" db="EMBL/GenBank/DDBJ databases">
        <authorList>
            <person name="Luo N."/>
        </authorList>
    </citation>
    <scope>NUCLEOTIDE SEQUENCE [LARGE SCALE GENOMIC DNA]</scope>
    <source>
        <strain evidence="11 12">NCIMB 9442</strain>
    </source>
</reference>
<feature type="transmembrane region" description="Helical" evidence="9">
    <location>
        <begin position="212"/>
        <end position="233"/>
    </location>
</feature>
<dbReference type="InterPro" id="IPR022813">
    <property type="entry name" value="SecD/SecF_arch_bac"/>
</dbReference>
<feature type="transmembrane region" description="Helical" evidence="9">
    <location>
        <begin position="189"/>
        <end position="205"/>
    </location>
</feature>
<evidence type="ECO:0000313" key="12">
    <source>
        <dbReference type="Proteomes" id="UP001194469"/>
    </source>
</evidence>
<proteinExistence type="inferred from homology"/>
<evidence type="ECO:0000256" key="5">
    <source>
        <dbReference type="ARBA" id="ARBA00022927"/>
    </source>
</evidence>
<organism evidence="11 12">
    <name type="scientific">Nitratidesulfovibrio oxamicus</name>
    <dbReference type="NCBI Taxonomy" id="32016"/>
    <lineage>
        <taxon>Bacteria</taxon>
        <taxon>Pseudomonadati</taxon>
        <taxon>Thermodesulfobacteriota</taxon>
        <taxon>Desulfovibrionia</taxon>
        <taxon>Desulfovibrionales</taxon>
        <taxon>Desulfovibrionaceae</taxon>
        <taxon>Nitratidesulfovibrio</taxon>
    </lineage>
</organism>
<dbReference type="InterPro" id="IPR022646">
    <property type="entry name" value="SecD/SecF_CS"/>
</dbReference>
<comment type="subunit">
    <text evidence="9">Forms a complex with SecD. Part of the essential Sec protein translocation apparatus which comprises SecA, SecYEG and auxiliary proteins SecDF. Other proteins may also be involved.</text>
</comment>
<comment type="caution">
    <text evidence="11">The sequence shown here is derived from an EMBL/GenBank/DDBJ whole genome shotgun (WGS) entry which is preliminary data.</text>
</comment>
<comment type="subcellular location">
    <subcellularLocation>
        <location evidence="1 9">Cell membrane</location>
        <topology evidence="1 9">Multi-pass membrane protein</topology>
    </subcellularLocation>
</comment>
<feature type="transmembrane region" description="Helical" evidence="9">
    <location>
        <begin position="142"/>
        <end position="158"/>
    </location>
</feature>
<protein>
    <recommendedName>
        <fullName evidence="9">Protein-export membrane protein SecF</fullName>
    </recommendedName>
</protein>
<dbReference type="PANTHER" id="PTHR30081:SF8">
    <property type="entry name" value="PROTEIN TRANSLOCASE SUBUNIT SECF"/>
    <property type="match status" value="1"/>
</dbReference>
<dbReference type="InterPro" id="IPR022645">
    <property type="entry name" value="SecD/SecF_bac"/>
</dbReference>
<dbReference type="InterPro" id="IPR005665">
    <property type="entry name" value="SecF_bac"/>
</dbReference>
<keyword evidence="6 9" id="KW-1133">Transmembrane helix</keyword>
<dbReference type="EMBL" id="VRYY01000551">
    <property type="protein sequence ID" value="MBG3878349.1"/>
    <property type="molecule type" value="Genomic_DNA"/>
</dbReference>
<keyword evidence="3 9" id="KW-1003">Cell membrane</keyword>
<dbReference type="NCBIfam" id="TIGR00966">
    <property type="entry name" value="transloc_SecF"/>
    <property type="match status" value="1"/>
</dbReference>
<keyword evidence="7 9" id="KW-0811">Translocation</keyword>
<keyword evidence="5 9" id="KW-0653">Protein transport</keyword>
<keyword evidence="4 9" id="KW-0812">Transmembrane</keyword>
<evidence type="ECO:0000256" key="6">
    <source>
        <dbReference type="ARBA" id="ARBA00022989"/>
    </source>
</evidence>
<gene>
    <name evidence="9 11" type="primary">secF</name>
    <name evidence="11" type="ORF">FVW20_15345</name>
</gene>
<dbReference type="Gene3D" id="1.20.1640.10">
    <property type="entry name" value="Multidrug efflux transporter AcrB transmembrane domain"/>
    <property type="match status" value="1"/>
</dbReference>
<feature type="transmembrane region" description="Helical" evidence="9">
    <location>
        <begin position="239"/>
        <end position="260"/>
    </location>
</feature>
<evidence type="ECO:0000256" key="2">
    <source>
        <dbReference type="ARBA" id="ARBA00022448"/>
    </source>
</evidence>
<evidence type="ECO:0000256" key="8">
    <source>
        <dbReference type="ARBA" id="ARBA00023136"/>
    </source>
</evidence>
<evidence type="ECO:0000256" key="4">
    <source>
        <dbReference type="ARBA" id="ARBA00022692"/>
    </source>
</evidence>
<evidence type="ECO:0000256" key="3">
    <source>
        <dbReference type="ARBA" id="ARBA00022475"/>
    </source>
</evidence>
<dbReference type="InterPro" id="IPR048634">
    <property type="entry name" value="SecD_SecF_C"/>
</dbReference>
<comment type="similarity">
    <text evidence="9">Belongs to the SecD/SecF family. SecF subfamily.</text>
</comment>
<name>A0ABS0J7B5_9BACT</name>
<feature type="transmembrane region" description="Helical" evidence="9">
    <location>
        <begin position="292"/>
        <end position="313"/>
    </location>
</feature>
<dbReference type="SUPFAM" id="SSF82866">
    <property type="entry name" value="Multidrug efflux transporter AcrB transmembrane domain"/>
    <property type="match status" value="1"/>
</dbReference>
<comment type="function">
    <text evidence="9">Part of the Sec protein translocase complex. Interacts with the SecYEG preprotein conducting channel. SecDF uses the proton motive force (PMF) to complete protein translocation after the ATP-dependent function of SecA.</text>
</comment>
<evidence type="ECO:0000256" key="7">
    <source>
        <dbReference type="ARBA" id="ARBA00023010"/>
    </source>
</evidence>
<accession>A0ABS0J7B5</accession>
<dbReference type="Pfam" id="PF02355">
    <property type="entry name" value="SecD_SecF_C"/>
    <property type="match status" value="2"/>
</dbReference>
<feature type="domain" description="Protein export membrane protein SecD/SecF C-terminal" evidence="10">
    <location>
        <begin position="192"/>
        <end position="342"/>
    </location>
</feature>
<dbReference type="RefSeq" id="WP_196610284.1">
    <property type="nucleotide sequence ID" value="NZ_VRYY01000551.1"/>
</dbReference>
<evidence type="ECO:0000256" key="1">
    <source>
        <dbReference type="ARBA" id="ARBA00004651"/>
    </source>
</evidence>
<dbReference type="HAMAP" id="MF_01464_B">
    <property type="entry name" value="SecF_B"/>
    <property type="match status" value="1"/>
</dbReference>
<evidence type="ECO:0000313" key="11">
    <source>
        <dbReference type="EMBL" id="MBG3878349.1"/>
    </source>
</evidence>
<feature type="transmembrane region" description="Helical" evidence="9">
    <location>
        <begin position="319"/>
        <end position="340"/>
    </location>
</feature>
<keyword evidence="2 9" id="KW-0813">Transport</keyword>
<keyword evidence="8 9" id="KW-0472">Membrane</keyword>
<dbReference type="PRINTS" id="PR01755">
    <property type="entry name" value="SECFTRNLCASE"/>
</dbReference>
<evidence type="ECO:0000259" key="10">
    <source>
        <dbReference type="Pfam" id="PF02355"/>
    </source>
</evidence>
<evidence type="ECO:0000256" key="9">
    <source>
        <dbReference type="HAMAP-Rule" id="MF_01464"/>
    </source>
</evidence>
<comment type="caution">
    <text evidence="9">Lacks conserved residue(s) required for the propagation of feature annotation.</text>
</comment>
<sequence>MGFSFIRHDTNIDFVGMRHKAYVISIALILVGLLSIVFRGGLTYGIDFAGGAIVQVKFDRPVADDTLKKSLSGASLPGLAVQRFGEGETDYLIRISHSDESAEVLRTTVTEALTANIKDATFEVQRLEMVGPKVGADLKSKAVEALYYAVLLIAIYISGRFERRWMASAVMAGTLAGGMYLLGLIGVPKLWLVPFSLVLTMVLCWKLRLNFALGAIVALVHDVLITLGVLSLLNREVDLNIVAAILTLVGYSLNDTIIVYDRIRETLRTHRKEWSYGRIINTSINQTLSRTILTGGTTLLVILALFVLGGGVIHDFALTMLVGVFVGILSSIFVASPVLLHFGMPEEEKEPAPRVGQEGAV</sequence>
<dbReference type="PANTHER" id="PTHR30081">
    <property type="entry name" value="PROTEIN-EXPORT MEMBRANE PROTEIN SEC"/>
    <property type="match status" value="1"/>
</dbReference>